<sequence length="70" mass="7418">MGAAGSGGPYTPPPPPLPAALIGLEQRIAATGSRDRPNLRMQQYGEYSQDIFCVTALRRGPANIQTPQPV</sequence>
<accession>M7AQA2</accession>
<dbReference type="AlphaFoldDB" id="M7AQA2"/>
<name>M7AQA2_CHEMY</name>
<reference evidence="2" key="1">
    <citation type="journal article" date="2013" name="Nat. Genet.">
        <title>The draft genomes of soft-shell turtle and green sea turtle yield insights into the development and evolution of the turtle-specific body plan.</title>
        <authorList>
            <person name="Wang Z."/>
            <person name="Pascual-Anaya J."/>
            <person name="Zadissa A."/>
            <person name="Li W."/>
            <person name="Niimura Y."/>
            <person name="Huang Z."/>
            <person name="Li C."/>
            <person name="White S."/>
            <person name="Xiong Z."/>
            <person name="Fang D."/>
            <person name="Wang B."/>
            <person name="Ming Y."/>
            <person name="Chen Y."/>
            <person name="Zheng Y."/>
            <person name="Kuraku S."/>
            <person name="Pignatelli M."/>
            <person name="Herrero J."/>
            <person name="Beal K."/>
            <person name="Nozawa M."/>
            <person name="Li Q."/>
            <person name="Wang J."/>
            <person name="Zhang H."/>
            <person name="Yu L."/>
            <person name="Shigenobu S."/>
            <person name="Wang J."/>
            <person name="Liu J."/>
            <person name="Flicek P."/>
            <person name="Searle S."/>
            <person name="Wang J."/>
            <person name="Kuratani S."/>
            <person name="Yin Y."/>
            <person name="Aken B."/>
            <person name="Zhang G."/>
            <person name="Irie N."/>
        </authorList>
    </citation>
    <scope>NUCLEOTIDE SEQUENCE [LARGE SCALE GENOMIC DNA]</scope>
</reference>
<organism evidence="1 2">
    <name type="scientific">Chelonia mydas</name>
    <name type="common">Green sea-turtle</name>
    <name type="synonym">Chelonia agassizi</name>
    <dbReference type="NCBI Taxonomy" id="8469"/>
    <lineage>
        <taxon>Eukaryota</taxon>
        <taxon>Metazoa</taxon>
        <taxon>Chordata</taxon>
        <taxon>Craniata</taxon>
        <taxon>Vertebrata</taxon>
        <taxon>Euteleostomi</taxon>
        <taxon>Archelosauria</taxon>
        <taxon>Testudinata</taxon>
        <taxon>Testudines</taxon>
        <taxon>Cryptodira</taxon>
        <taxon>Durocryptodira</taxon>
        <taxon>Americhelydia</taxon>
        <taxon>Chelonioidea</taxon>
        <taxon>Cheloniidae</taxon>
        <taxon>Chelonia</taxon>
    </lineage>
</organism>
<proteinExistence type="predicted"/>
<evidence type="ECO:0000313" key="2">
    <source>
        <dbReference type="Proteomes" id="UP000031443"/>
    </source>
</evidence>
<evidence type="ECO:0000313" key="1">
    <source>
        <dbReference type="EMBL" id="EMP27471.1"/>
    </source>
</evidence>
<keyword evidence="2" id="KW-1185">Reference proteome</keyword>
<dbReference type="Proteomes" id="UP000031443">
    <property type="component" value="Unassembled WGS sequence"/>
</dbReference>
<dbReference type="EMBL" id="KB569780">
    <property type="protein sequence ID" value="EMP27471.1"/>
    <property type="molecule type" value="Genomic_DNA"/>
</dbReference>
<gene>
    <name evidence="1" type="ORF">UY3_15431</name>
</gene>
<protein>
    <submittedName>
        <fullName evidence="1">Uncharacterized protein</fullName>
    </submittedName>
</protein>